<evidence type="ECO:0000256" key="6">
    <source>
        <dbReference type="RuleBase" id="RU365009"/>
    </source>
</evidence>
<organism evidence="7 8">
    <name type="scientific">Collybia nuda</name>
    <dbReference type="NCBI Taxonomy" id="64659"/>
    <lineage>
        <taxon>Eukaryota</taxon>
        <taxon>Fungi</taxon>
        <taxon>Dikarya</taxon>
        <taxon>Basidiomycota</taxon>
        <taxon>Agaricomycotina</taxon>
        <taxon>Agaricomycetes</taxon>
        <taxon>Agaricomycetidae</taxon>
        <taxon>Agaricales</taxon>
        <taxon>Tricholomatineae</taxon>
        <taxon>Clitocybaceae</taxon>
        <taxon>Collybia</taxon>
    </lineage>
</organism>
<dbReference type="CDD" id="cd23507">
    <property type="entry name" value="hydrophobin_I"/>
    <property type="match status" value="1"/>
</dbReference>
<comment type="subcellular location">
    <subcellularLocation>
        <location evidence="1 6">Secreted</location>
        <location evidence="1 6">Cell wall</location>
    </subcellularLocation>
</comment>
<accession>A0A9P6CH03</accession>
<evidence type="ECO:0000256" key="3">
    <source>
        <dbReference type="ARBA" id="ARBA00022512"/>
    </source>
</evidence>
<dbReference type="Pfam" id="PF01185">
    <property type="entry name" value="Hydrophobin"/>
    <property type="match status" value="1"/>
</dbReference>
<keyword evidence="5 6" id="KW-1015">Disulfide bond</keyword>
<gene>
    <name evidence="7" type="ORF">BDZ94DRAFT_1169665</name>
</gene>
<evidence type="ECO:0000256" key="4">
    <source>
        <dbReference type="ARBA" id="ARBA00022525"/>
    </source>
</evidence>
<keyword evidence="8" id="KW-1185">Reference proteome</keyword>
<evidence type="ECO:0000313" key="7">
    <source>
        <dbReference type="EMBL" id="KAF9460464.1"/>
    </source>
</evidence>
<keyword evidence="6" id="KW-0732">Signal</keyword>
<dbReference type="OrthoDB" id="4225815at2759"/>
<proteinExistence type="inferred from homology"/>
<comment type="caution">
    <text evidence="7">The sequence shown here is derived from an EMBL/GenBank/DDBJ whole genome shotgun (WGS) entry which is preliminary data.</text>
</comment>
<dbReference type="AlphaFoldDB" id="A0A9P6CH03"/>
<protein>
    <recommendedName>
        <fullName evidence="6">Hydrophobin</fullName>
    </recommendedName>
</protein>
<dbReference type="SMART" id="SM00075">
    <property type="entry name" value="HYDRO"/>
    <property type="match status" value="1"/>
</dbReference>
<keyword evidence="4 6" id="KW-0964">Secreted</keyword>
<evidence type="ECO:0000256" key="1">
    <source>
        <dbReference type="ARBA" id="ARBA00004191"/>
    </source>
</evidence>
<evidence type="ECO:0000256" key="5">
    <source>
        <dbReference type="ARBA" id="ARBA00023157"/>
    </source>
</evidence>
<dbReference type="EMBL" id="MU150298">
    <property type="protein sequence ID" value="KAF9460464.1"/>
    <property type="molecule type" value="Genomic_DNA"/>
</dbReference>
<evidence type="ECO:0000256" key="2">
    <source>
        <dbReference type="ARBA" id="ARBA00010446"/>
    </source>
</evidence>
<dbReference type="GO" id="GO:0009277">
    <property type="term" value="C:fungal-type cell wall"/>
    <property type="evidence" value="ECO:0007669"/>
    <property type="project" value="InterPro"/>
</dbReference>
<sequence>MFPNAVVIATTSLALSVAAAPQSNKYKCNTGSVQCCNEIQQSQSVEGSNILAIVGLTAQGLTGMVGHNCSPISAIGPGGGTSCNSQPVCCENNSFNGLVAIGCSPVGGAL</sequence>
<dbReference type="GO" id="GO:0005199">
    <property type="term" value="F:structural constituent of cell wall"/>
    <property type="evidence" value="ECO:0007669"/>
    <property type="project" value="InterPro"/>
</dbReference>
<keyword evidence="3 6" id="KW-0134">Cell wall</keyword>
<name>A0A9P6CH03_9AGAR</name>
<feature type="signal peptide" evidence="6">
    <location>
        <begin position="1"/>
        <end position="19"/>
    </location>
</feature>
<reference evidence="7" key="1">
    <citation type="submission" date="2020-11" db="EMBL/GenBank/DDBJ databases">
        <authorList>
            <consortium name="DOE Joint Genome Institute"/>
            <person name="Ahrendt S."/>
            <person name="Riley R."/>
            <person name="Andreopoulos W."/>
            <person name="Labutti K."/>
            <person name="Pangilinan J."/>
            <person name="Ruiz-Duenas F.J."/>
            <person name="Barrasa J.M."/>
            <person name="Sanchez-Garcia M."/>
            <person name="Camarero S."/>
            <person name="Miyauchi S."/>
            <person name="Serrano A."/>
            <person name="Linde D."/>
            <person name="Babiker R."/>
            <person name="Drula E."/>
            <person name="Ayuso-Fernandez I."/>
            <person name="Pacheco R."/>
            <person name="Padilla G."/>
            <person name="Ferreira P."/>
            <person name="Barriuso J."/>
            <person name="Kellner H."/>
            <person name="Castanera R."/>
            <person name="Alfaro M."/>
            <person name="Ramirez L."/>
            <person name="Pisabarro A.G."/>
            <person name="Kuo A."/>
            <person name="Tritt A."/>
            <person name="Lipzen A."/>
            <person name="He G."/>
            <person name="Yan M."/>
            <person name="Ng V."/>
            <person name="Cullen D."/>
            <person name="Martin F."/>
            <person name="Rosso M.-N."/>
            <person name="Henrissat B."/>
            <person name="Hibbett D."/>
            <person name="Martinez A.T."/>
            <person name="Grigoriev I.V."/>
        </authorList>
    </citation>
    <scope>NUCLEOTIDE SEQUENCE</scope>
    <source>
        <strain evidence="7">CBS 247.69</strain>
    </source>
</reference>
<comment type="similarity">
    <text evidence="2 6">Belongs to the fungal hydrophobin family.</text>
</comment>
<feature type="chain" id="PRO_5040546755" description="Hydrophobin" evidence="6">
    <location>
        <begin position="20"/>
        <end position="110"/>
    </location>
</feature>
<dbReference type="InterPro" id="IPR001338">
    <property type="entry name" value="Class_I_Hydrophobin"/>
</dbReference>
<dbReference type="Proteomes" id="UP000807353">
    <property type="component" value="Unassembled WGS sequence"/>
</dbReference>
<evidence type="ECO:0000313" key="8">
    <source>
        <dbReference type="Proteomes" id="UP000807353"/>
    </source>
</evidence>